<dbReference type="RefSeq" id="WP_310921638.1">
    <property type="nucleotide sequence ID" value="NZ_JAMQON010000008.1"/>
</dbReference>
<organism evidence="1 2">
    <name type="scientific">Haloarcula saliterrae</name>
    <dbReference type="NCBI Taxonomy" id="2950534"/>
    <lineage>
        <taxon>Archaea</taxon>
        <taxon>Methanobacteriati</taxon>
        <taxon>Methanobacteriota</taxon>
        <taxon>Stenosarchaea group</taxon>
        <taxon>Halobacteria</taxon>
        <taxon>Halobacteriales</taxon>
        <taxon>Haloarculaceae</taxon>
        <taxon>Haloarcula</taxon>
    </lineage>
</organism>
<protein>
    <submittedName>
        <fullName evidence="1">Uncharacterized protein</fullName>
    </submittedName>
</protein>
<reference evidence="1 2" key="1">
    <citation type="submission" date="2022-06" db="EMBL/GenBank/DDBJ databases">
        <title>Haloarcula sp. a new haloarchaeum isolate from saline soil.</title>
        <authorList>
            <person name="Strakova D."/>
            <person name="Galisteo C."/>
            <person name="Sanchez-Porro C."/>
            <person name="Ventosa A."/>
        </authorList>
    </citation>
    <scope>NUCLEOTIDE SEQUENCE [LARGE SCALE GENOMIC DNA]</scope>
    <source>
        <strain evidence="1 2">S1CR25-12</strain>
    </source>
</reference>
<dbReference type="EMBL" id="JAMQON010000008">
    <property type="protein sequence ID" value="MDS0261720.1"/>
    <property type="molecule type" value="Genomic_DNA"/>
</dbReference>
<sequence length="209" mass="23767">MRSYIDSLSGIDLHTSPRVLSEAEDVVNERRRLAKQAAKHIFQDFEAGYSRPGVDEIVDFVWKKLSHCRDAAVDHVIQHIKDNEHYYTGLTQVSSRTGLQSTSDDIDDDFNAAVNMIANIRNQNCDGFKPEIFKNINHNYNNYSVFSTIDKILSGKPTDRDILLDSYHLTQEESLSLLYFVTMDGDFLDNESDIESCLSTVDVEHPSSI</sequence>
<evidence type="ECO:0000313" key="2">
    <source>
        <dbReference type="Proteomes" id="UP001259659"/>
    </source>
</evidence>
<accession>A0ABU2FHG9</accession>
<keyword evidence="2" id="KW-1185">Reference proteome</keyword>
<gene>
    <name evidence="1" type="ORF">NDI56_20155</name>
</gene>
<name>A0ABU2FHG9_9EURY</name>
<proteinExistence type="predicted"/>
<comment type="caution">
    <text evidence="1">The sequence shown here is derived from an EMBL/GenBank/DDBJ whole genome shotgun (WGS) entry which is preliminary data.</text>
</comment>
<dbReference type="Proteomes" id="UP001259659">
    <property type="component" value="Unassembled WGS sequence"/>
</dbReference>
<evidence type="ECO:0000313" key="1">
    <source>
        <dbReference type="EMBL" id="MDS0261720.1"/>
    </source>
</evidence>